<protein>
    <submittedName>
        <fullName evidence="6">Snf2 domain-containing protein classy</fullName>
    </submittedName>
</protein>
<keyword evidence="4" id="KW-0067">ATP-binding</keyword>
<name>A0A7J6X683_THATH</name>
<dbReference type="AlphaFoldDB" id="A0A7J6X683"/>
<dbReference type="GO" id="GO:0005634">
    <property type="term" value="C:nucleus"/>
    <property type="evidence" value="ECO:0007669"/>
    <property type="project" value="UniProtKB-SubCell"/>
</dbReference>
<dbReference type="Proteomes" id="UP000554482">
    <property type="component" value="Unassembled WGS sequence"/>
</dbReference>
<evidence type="ECO:0000256" key="1">
    <source>
        <dbReference type="ARBA" id="ARBA00004123"/>
    </source>
</evidence>
<keyword evidence="5" id="KW-0539">Nucleus</keyword>
<keyword evidence="7" id="KW-1185">Reference proteome</keyword>
<evidence type="ECO:0000256" key="2">
    <source>
        <dbReference type="ARBA" id="ARBA00022741"/>
    </source>
</evidence>
<organism evidence="6 7">
    <name type="scientific">Thalictrum thalictroides</name>
    <name type="common">Rue-anemone</name>
    <name type="synonym">Anemone thalictroides</name>
    <dbReference type="NCBI Taxonomy" id="46969"/>
    <lineage>
        <taxon>Eukaryota</taxon>
        <taxon>Viridiplantae</taxon>
        <taxon>Streptophyta</taxon>
        <taxon>Embryophyta</taxon>
        <taxon>Tracheophyta</taxon>
        <taxon>Spermatophyta</taxon>
        <taxon>Magnoliopsida</taxon>
        <taxon>Ranunculales</taxon>
        <taxon>Ranunculaceae</taxon>
        <taxon>Thalictroideae</taxon>
        <taxon>Thalictrum</taxon>
    </lineage>
</organism>
<dbReference type="InterPro" id="IPR044567">
    <property type="entry name" value="CLSY/DRD1"/>
</dbReference>
<evidence type="ECO:0000256" key="3">
    <source>
        <dbReference type="ARBA" id="ARBA00022806"/>
    </source>
</evidence>
<evidence type="ECO:0000256" key="5">
    <source>
        <dbReference type="ARBA" id="ARBA00023242"/>
    </source>
</evidence>
<dbReference type="PANTHER" id="PTHR45821">
    <property type="entry name" value="SNF2 DOMAIN-CONTAINING PROTEIN CLASSY 2-RELATED"/>
    <property type="match status" value="1"/>
</dbReference>
<evidence type="ECO:0000313" key="7">
    <source>
        <dbReference type="Proteomes" id="UP000554482"/>
    </source>
</evidence>
<dbReference type="PANTHER" id="PTHR45821:SF5">
    <property type="entry name" value="SNF2 DOMAIN-CONTAINING PROTEIN CLASSY 4"/>
    <property type="match status" value="1"/>
</dbReference>
<evidence type="ECO:0000256" key="4">
    <source>
        <dbReference type="ARBA" id="ARBA00022840"/>
    </source>
</evidence>
<gene>
    <name evidence="6" type="ORF">FRX31_005233</name>
</gene>
<accession>A0A7J6X683</accession>
<sequence length="196" mass="21634">MTKSPDKNDIGGCVISHAPGTGKTFLADKHINLSGTPFQNNFDELYTTLCLARPKFANKFLAESTTTSQRVRHDARGRWTSLMSSVGKHKDKASLDGIQSLIDSFVHVYRGSILKESLPGLRGCVVVLEPLPLQRKLLEGIRDIQNQLAFEHAVAVVSTHPSLLTTNSTCVKHDKKCMEKITLADFRLDCNEGVKT</sequence>
<dbReference type="OrthoDB" id="2020972at2759"/>
<dbReference type="EMBL" id="JABWDY010004442">
    <property type="protein sequence ID" value="KAF5205179.1"/>
    <property type="molecule type" value="Genomic_DNA"/>
</dbReference>
<keyword evidence="2" id="KW-0547">Nucleotide-binding</keyword>
<dbReference type="GO" id="GO:0005524">
    <property type="term" value="F:ATP binding"/>
    <property type="evidence" value="ECO:0007669"/>
    <property type="project" value="UniProtKB-KW"/>
</dbReference>
<comment type="subcellular location">
    <subcellularLocation>
        <location evidence="1">Nucleus</location>
    </subcellularLocation>
</comment>
<keyword evidence="3" id="KW-0378">Hydrolase</keyword>
<reference evidence="6 7" key="1">
    <citation type="submission" date="2020-06" db="EMBL/GenBank/DDBJ databases">
        <title>Transcriptomic and genomic resources for Thalictrum thalictroides and T. hernandezii: Facilitating candidate gene discovery in an emerging model plant lineage.</title>
        <authorList>
            <person name="Arias T."/>
            <person name="Riano-Pachon D.M."/>
            <person name="Di Stilio V.S."/>
        </authorList>
    </citation>
    <scope>NUCLEOTIDE SEQUENCE [LARGE SCALE GENOMIC DNA]</scope>
    <source>
        <strain evidence="7">cv. WT478/WT964</strain>
        <tissue evidence="6">Leaves</tissue>
    </source>
</reference>
<comment type="caution">
    <text evidence="6">The sequence shown here is derived from an EMBL/GenBank/DDBJ whole genome shotgun (WGS) entry which is preliminary data.</text>
</comment>
<dbReference type="GO" id="GO:0080188">
    <property type="term" value="P:gene silencing by siRNA-directed DNA methylation"/>
    <property type="evidence" value="ECO:0007669"/>
    <property type="project" value="InterPro"/>
</dbReference>
<proteinExistence type="predicted"/>
<evidence type="ECO:0000313" key="6">
    <source>
        <dbReference type="EMBL" id="KAF5205179.1"/>
    </source>
</evidence>
<keyword evidence="3" id="KW-0347">Helicase</keyword>
<dbReference type="GO" id="GO:0004386">
    <property type="term" value="F:helicase activity"/>
    <property type="evidence" value="ECO:0007669"/>
    <property type="project" value="UniProtKB-KW"/>
</dbReference>